<evidence type="ECO:0000313" key="2">
    <source>
        <dbReference type="EMBL" id="CDY27059.1"/>
    </source>
</evidence>
<feature type="chain" id="PRO_5044539500" evidence="1">
    <location>
        <begin position="25"/>
        <end position="85"/>
    </location>
</feature>
<dbReference type="Proteomes" id="UP000028999">
    <property type="component" value="Unassembled WGS sequence"/>
</dbReference>
<dbReference type="PaxDb" id="3708-A0A078GPD6"/>
<accession>A0A078GPD6</accession>
<keyword evidence="3" id="KW-1185">Reference proteome</keyword>
<keyword evidence="1" id="KW-0732">Signal</keyword>
<reference evidence="2 3" key="1">
    <citation type="journal article" date="2014" name="Science">
        <title>Plant genetics. Early allopolyploid evolution in the post-Neolithic Brassica napus oilseed genome.</title>
        <authorList>
            <person name="Chalhoub B."/>
            <person name="Denoeud F."/>
            <person name="Liu S."/>
            <person name="Parkin I.A."/>
            <person name="Tang H."/>
            <person name="Wang X."/>
            <person name="Chiquet J."/>
            <person name="Belcram H."/>
            <person name="Tong C."/>
            <person name="Samans B."/>
            <person name="Correa M."/>
            <person name="Da Silva C."/>
            <person name="Just J."/>
            <person name="Falentin C."/>
            <person name="Koh C.S."/>
            <person name="Le Clainche I."/>
            <person name="Bernard M."/>
            <person name="Bento P."/>
            <person name="Noel B."/>
            <person name="Labadie K."/>
            <person name="Alberti A."/>
            <person name="Charles M."/>
            <person name="Arnaud D."/>
            <person name="Guo H."/>
            <person name="Daviaud C."/>
            <person name="Alamery S."/>
            <person name="Jabbari K."/>
            <person name="Zhao M."/>
            <person name="Edger P.P."/>
            <person name="Chelaifa H."/>
            <person name="Tack D."/>
            <person name="Lassalle G."/>
            <person name="Mestiri I."/>
            <person name="Schnel N."/>
            <person name="Le Paslier M.C."/>
            <person name="Fan G."/>
            <person name="Renault V."/>
            <person name="Bayer P.E."/>
            <person name="Golicz A.A."/>
            <person name="Manoli S."/>
            <person name="Lee T.H."/>
            <person name="Thi V.H."/>
            <person name="Chalabi S."/>
            <person name="Hu Q."/>
            <person name="Fan C."/>
            <person name="Tollenaere R."/>
            <person name="Lu Y."/>
            <person name="Battail C."/>
            <person name="Shen J."/>
            <person name="Sidebottom C.H."/>
            <person name="Wang X."/>
            <person name="Canaguier A."/>
            <person name="Chauveau A."/>
            <person name="Berard A."/>
            <person name="Deniot G."/>
            <person name="Guan M."/>
            <person name="Liu Z."/>
            <person name="Sun F."/>
            <person name="Lim Y.P."/>
            <person name="Lyons E."/>
            <person name="Town C.D."/>
            <person name="Bancroft I."/>
            <person name="Wang X."/>
            <person name="Meng J."/>
            <person name="Ma J."/>
            <person name="Pires J.C."/>
            <person name="King G.J."/>
            <person name="Brunel D."/>
            <person name="Delourme R."/>
            <person name="Renard M."/>
            <person name="Aury J.M."/>
            <person name="Adams K.L."/>
            <person name="Batley J."/>
            <person name="Snowdon R.J."/>
            <person name="Tost J."/>
            <person name="Edwards D."/>
            <person name="Zhou Y."/>
            <person name="Hua W."/>
            <person name="Sharpe A.G."/>
            <person name="Paterson A.H."/>
            <person name="Guan C."/>
            <person name="Wincker P."/>
        </authorList>
    </citation>
    <scope>NUCLEOTIDE SEQUENCE [LARGE SCALE GENOMIC DNA]</scope>
    <source>
        <strain evidence="3">cv. Darmor-bzh</strain>
    </source>
</reference>
<feature type="signal peptide" evidence="1">
    <location>
        <begin position="1"/>
        <end position="24"/>
    </location>
</feature>
<dbReference type="PROSITE" id="PS51257">
    <property type="entry name" value="PROKAR_LIPOPROTEIN"/>
    <property type="match status" value="1"/>
</dbReference>
<dbReference type="EMBL" id="LK032199">
    <property type="protein sequence ID" value="CDY27059.1"/>
    <property type="molecule type" value="Genomic_DNA"/>
</dbReference>
<gene>
    <name evidence="2" type="primary">BnaA02g10790D</name>
    <name evidence="2" type="ORF">GSBRNA2T00036876001</name>
</gene>
<evidence type="ECO:0000313" key="3">
    <source>
        <dbReference type="Proteomes" id="UP000028999"/>
    </source>
</evidence>
<sequence length="85" mass="9445">MNITVKTLVAFVFTFFFIISCAHSHTTAAIIPDQMDVQCFDGTETCDRGGNRGCTIFCKGHDYFYGLCTTDACCCHIQNKNMGSR</sequence>
<evidence type="ECO:0000256" key="1">
    <source>
        <dbReference type="SAM" id="SignalP"/>
    </source>
</evidence>
<dbReference type="Gramene" id="CDY27059">
    <property type="protein sequence ID" value="CDY27059"/>
    <property type="gene ID" value="GSBRNA2T00036876001"/>
</dbReference>
<organism evidence="2 3">
    <name type="scientific">Brassica napus</name>
    <name type="common">Rape</name>
    <dbReference type="NCBI Taxonomy" id="3708"/>
    <lineage>
        <taxon>Eukaryota</taxon>
        <taxon>Viridiplantae</taxon>
        <taxon>Streptophyta</taxon>
        <taxon>Embryophyta</taxon>
        <taxon>Tracheophyta</taxon>
        <taxon>Spermatophyta</taxon>
        <taxon>Magnoliopsida</taxon>
        <taxon>eudicotyledons</taxon>
        <taxon>Gunneridae</taxon>
        <taxon>Pentapetalae</taxon>
        <taxon>rosids</taxon>
        <taxon>malvids</taxon>
        <taxon>Brassicales</taxon>
        <taxon>Brassicaceae</taxon>
        <taxon>Brassiceae</taxon>
        <taxon>Brassica</taxon>
    </lineage>
</organism>
<protein>
    <submittedName>
        <fullName evidence="2">BnaA02g10790D protein</fullName>
    </submittedName>
</protein>
<name>A0A078GPD6_BRANA</name>
<dbReference type="AlphaFoldDB" id="A0A078GPD6"/>
<proteinExistence type="predicted"/>
<dbReference type="OMA" id="ACCCHIQ"/>